<accession>A0A226EB48</accession>
<dbReference type="Proteomes" id="UP000198287">
    <property type="component" value="Unassembled WGS sequence"/>
</dbReference>
<dbReference type="AlphaFoldDB" id="A0A226EB48"/>
<protein>
    <submittedName>
        <fullName evidence="2">Uncharacterized protein</fullName>
    </submittedName>
</protein>
<feature type="chain" id="PRO_5012533608" evidence="1">
    <location>
        <begin position="17"/>
        <end position="490"/>
    </location>
</feature>
<proteinExistence type="predicted"/>
<feature type="signal peptide" evidence="1">
    <location>
        <begin position="1"/>
        <end position="16"/>
    </location>
</feature>
<evidence type="ECO:0000313" key="3">
    <source>
        <dbReference type="Proteomes" id="UP000198287"/>
    </source>
</evidence>
<keyword evidence="1" id="KW-0732">Signal</keyword>
<sequence>MHLLSIFLSLVAIATAATRIDPVFHEPIPGIVTYEKTAHIHFQRVIPDPIESLMATGETNCPSGSVNPFYCVLLHYLQNIEDALSNIITIDQSLRKPRSTMPTRRSPQCDKFTPLFPSLFMDSSDLKATIDTLKNCLEQGTLVTDSNGDYMSSFYGHYTDSMQNYDLYHNPSNPETERSSMITRELLNVAGFLHHFAERTRWEDSINRCKLHHFLPPLVIKEETLQGKLDELEAVVNAKGYEFAVPNTPETISTYWTLPTADCNINNGEILSILFSVPIKKSGSNWSLHKLSSIPFHAQYQNDNYTCHVPEFEEEQLIQFNAATNVSVVRRDGEISSSFLQFVETKPTSFLKDGSRTCSSRIIYGNISPIDSLYYCPVRCQIIPTSGSGLPDILVRMVKSDTYFIARTSPNRISVNVTCGIGSPTIIPLPVIGAVRLEIGCGCSFLVGEMKIEAGIPCNTEDPPVVNAEEVIPVDLDNKEFSNMIQYIKS</sequence>
<comment type="caution">
    <text evidence="2">The sequence shown here is derived from an EMBL/GenBank/DDBJ whole genome shotgun (WGS) entry which is preliminary data.</text>
</comment>
<keyword evidence="3" id="KW-1185">Reference proteome</keyword>
<dbReference type="EMBL" id="LNIX01000005">
    <property type="protein sequence ID" value="OXA54031.1"/>
    <property type="molecule type" value="Genomic_DNA"/>
</dbReference>
<name>A0A226EB48_FOLCA</name>
<evidence type="ECO:0000313" key="2">
    <source>
        <dbReference type="EMBL" id="OXA54031.1"/>
    </source>
</evidence>
<organism evidence="2 3">
    <name type="scientific">Folsomia candida</name>
    <name type="common">Springtail</name>
    <dbReference type="NCBI Taxonomy" id="158441"/>
    <lineage>
        <taxon>Eukaryota</taxon>
        <taxon>Metazoa</taxon>
        <taxon>Ecdysozoa</taxon>
        <taxon>Arthropoda</taxon>
        <taxon>Hexapoda</taxon>
        <taxon>Collembola</taxon>
        <taxon>Entomobryomorpha</taxon>
        <taxon>Isotomoidea</taxon>
        <taxon>Isotomidae</taxon>
        <taxon>Proisotominae</taxon>
        <taxon>Folsomia</taxon>
    </lineage>
</organism>
<reference evidence="2 3" key="1">
    <citation type="submission" date="2015-12" db="EMBL/GenBank/DDBJ databases">
        <title>The genome of Folsomia candida.</title>
        <authorList>
            <person name="Faddeeva A."/>
            <person name="Derks M.F."/>
            <person name="Anvar Y."/>
            <person name="Smit S."/>
            <person name="Van Straalen N."/>
            <person name="Roelofs D."/>
        </authorList>
    </citation>
    <scope>NUCLEOTIDE SEQUENCE [LARGE SCALE GENOMIC DNA]</scope>
    <source>
        <strain evidence="2 3">VU population</strain>
        <tissue evidence="2">Whole body</tissue>
    </source>
</reference>
<evidence type="ECO:0000256" key="1">
    <source>
        <dbReference type="SAM" id="SignalP"/>
    </source>
</evidence>
<gene>
    <name evidence="2" type="ORF">Fcan01_11019</name>
</gene>